<dbReference type="KEGG" id="mema:MMAB1_2900"/>
<protein>
    <submittedName>
        <fullName evidence="2">Uncharacterized protein</fullName>
    </submittedName>
</protein>
<dbReference type="SUPFAM" id="SSF48208">
    <property type="entry name" value="Six-hairpin glycosidases"/>
    <property type="match status" value="1"/>
</dbReference>
<gene>
    <name evidence="2" type="ORF">MMAB1_2900</name>
</gene>
<dbReference type="Proteomes" id="UP000069850">
    <property type="component" value="Chromosome 1"/>
</dbReference>
<dbReference type="OrthoDB" id="107223at2157"/>
<evidence type="ECO:0000313" key="3">
    <source>
        <dbReference type="Proteomes" id="UP000069850"/>
    </source>
</evidence>
<sequence>MAQNLNTATVRDLMIEFAGQTGLLPPRARPRRYLWTDAYAVCNYLELFRRTGDRTCRDLALALVDQVHHTLGRHRDDDSRGGWISGLPEAEGEAHPTRGGLRIGKPLPERRPGEPLDERLEWDRDGQYYHYLTKWMHALNRVSRVTGDPTYTRWAVELAEAAHAAFTYTPPSGGRKRMHWKMSIDLSYPLVPAMGQHDPLDGLVTYSELQATAGGTDLSPVITDMAGICRGVNLATDDPLGIGGLLFDAGRIVHLTIRDGFLYPDLLNTVLDAALAGLTGFAGSGSLRYPADYRLAFRELGLAIGLEGVPGLLEAVRENPDLFGRGGGRERRAEALMEYVPLADAIEGFWMDDGNRKADTWLQNPEINTVMLATSLAPGEFLAV</sequence>
<feature type="region of interest" description="Disordered" evidence="1">
    <location>
        <begin position="72"/>
        <end position="116"/>
    </location>
</feature>
<organism evidence="2 3">
    <name type="scientific">Methanoculleus bourgensis</name>
    <dbReference type="NCBI Taxonomy" id="83986"/>
    <lineage>
        <taxon>Archaea</taxon>
        <taxon>Methanobacteriati</taxon>
        <taxon>Methanobacteriota</taxon>
        <taxon>Stenosarchaea group</taxon>
        <taxon>Methanomicrobia</taxon>
        <taxon>Methanomicrobiales</taxon>
        <taxon>Methanomicrobiaceae</taxon>
        <taxon>Methanoculleus</taxon>
    </lineage>
</organism>
<dbReference type="AlphaFoldDB" id="A0A0X3BPX0"/>
<accession>A0A0X3BPX0</accession>
<dbReference type="GeneID" id="27138419"/>
<dbReference type="InterPro" id="IPR008928">
    <property type="entry name" value="6-hairpin_glycosidase_sf"/>
</dbReference>
<proteinExistence type="predicted"/>
<feature type="compositionally biased region" description="Basic and acidic residues" evidence="1">
    <location>
        <begin position="107"/>
        <end position="116"/>
    </location>
</feature>
<reference evidence="2 3" key="1">
    <citation type="submission" date="2016-01" db="EMBL/GenBank/DDBJ databases">
        <authorList>
            <person name="Manzoor S."/>
        </authorList>
    </citation>
    <scope>NUCLEOTIDE SEQUENCE [LARGE SCALE GENOMIC DNA]</scope>
    <source>
        <strain evidence="2">Methanoculleus sp MAB1</strain>
    </source>
</reference>
<dbReference type="GO" id="GO:0005975">
    <property type="term" value="P:carbohydrate metabolic process"/>
    <property type="evidence" value="ECO:0007669"/>
    <property type="project" value="InterPro"/>
</dbReference>
<evidence type="ECO:0000313" key="2">
    <source>
        <dbReference type="EMBL" id="CVK34113.1"/>
    </source>
</evidence>
<name>A0A0X3BPX0_9EURY</name>
<dbReference type="RefSeq" id="WP_062265333.1">
    <property type="nucleotide sequence ID" value="NZ_LT158599.1"/>
</dbReference>
<dbReference type="EMBL" id="LT158599">
    <property type="protein sequence ID" value="CVK34113.1"/>
    <property type="molecule type" value="Genomic_DNA"/>
</dbReference>
<evidence type="ECO:0000256" key="1">
    <source>
        <dbReference type="SAM" id="MobiDB-lite"/>
    </source>
</evidence>